<dbReference type="Pfam" id="PF00106">
    <property type="entry name" value="adh_short"/>
    <property type="match status" value="1"/>
</dbReference>
<evidence type="ECO:0000256" key="2">
    <source>
        <dbReference type="ARBA" id="ARBA00023002"/>
    </source>
</evidence>
<dbReference type="PANTHER" id="PTHR43669">
    <property type="entry name" value="5-KETO-D-GLUCONATE 5-REDUCTASE"/>
    <property type="match status" value="1"/>
</dbReference>
<dbReference type="GO" id="GO:0016491">
    <property type="term" value="F:oxidoreductase activity"/>
    <property type="evidence" value="ECO:0007669"/>
    <property type="project" value="UniProtKB-KW"/>
</dbReference>
<dbReference type="PRINTS" id="PR00081">
    <property type="entry name" value="GDHRDH"/>
</dbReference>
<keyword evidence="4" id="KW-1185">Reference proteome</keyword>
<comment type="similarity">
    <text evidence="1">Belongs to the short-chain dehydrogenases/reductases (SDR) family.</text>
</comment>
<dbReference type="PANTHER" id="PTHR43669:SF3">
    <property type="entry name" value="ALCOHOL DEHYDROGENASE, PUTATIVE (AFU_ORTHOLOGUE AFUA_3G03445)-RELATED"/>
    <property type="match status" value="1"/>
</dbReference>
<keyword evidence="2" id="KW-0560">Oxidoreductase</keyword>
<sequence length="253" mass="26986">MDVAGKVAVVTGSGNGIGVAIAKRLAAAGARVVVTDIEADSVERVAKEIGTVGLAADLTTEAGVKAVATLARDAYGRIDIWHSNAGIAGPPPPDSLQDDAQWNTMWQLHVMAHLYAAREVLPEMVARGDGYLLQTASSVALATQPLKADYSVTKHAALALSEWLAVRYRPYGVKISCFCPGAMLTRMLLDNGFPDDHPAIRAALTPEQVAEVVLRGLADERFLILTDPEDARALVDKGTDYDAWIGRFGQPLR</sequence>
<dbReference type="CDD" id="cd05233">
    <property type="entry name" value="SDR_c"/>
    <property type="match status" value="1"/>
</dbReference>
<proteinExistence type="inferred from homology"/>
<comment type="caution">
    <text evidence="3">The sequence shown here is derived from an EMBL/GenBank/DDBJ whole genome shotgun (WGS) entry which is preliminary data.</text>
</comment>
<dbReference type="InterPro" id="IPR002347">
    <property type="entry name" value="SDR_fam"/>
</dbReference>
<evidence type="ECO:0000313" key="4">
    <source>
        <dbReference type="Proteomes" id="UP000604475"/>
    </source>
</evidence>
<dbReference type="InterPro" id="IPR036291">
    <property type="entry name" value="NAD(P)-bd_dom_sf"/>
</dbReference>
<accession>A0A937RHW8</accession>
<evidence type="ECO:0000313" key="3">
    <source>
        <dbReference type="EMBL" id="MBL7629149.1"/>
    </source>
</evidence>
<dbReference type="SUPFAM" id="SSF51735">
    <property type="entry name" value="NAD(P)-binding Rossmann-fold domains"/>
    <property type="match status" value="1"/>
</dbReference>
<gene>
    <name evidence="3" type="ORF">I7412_18680</name>
</gene>
<organism evidence="3 4">
    <name type="scientific">Frankia nepalensis</name>
    <dbReference type="NCBI Taxonomy" id="1836974"/>
    <lineage>
        <taxon>Bacteria</taxon>
        <taxon>Bacillati</taxon>
        <taxon>Actinomycetota</taxon>
        <taxon>Actinomycetes</taxon>
        <taxon>Frankiales</taxon>
        <taxon>Frankiaceae</taxon>
        <taxon>Frankia</taxon>
    </lineage>
</organism>
<dbReference type="RefSeq" id="WP_203007506.1">
    <property type="nucleotide sequence ID" value="NZ_JADWYU010000383.1"/>
</dbReference>
<name>A0A937RHW8_9ACTN</name>
<protein>
    <submittedName>
        <fullName evidence="3">SDR family oxidoreductase</fullName>
    </submittedName>
</protein>
<dbReference type="PROSITE" id="PS00061">
    <property type="entry name" value="ADH_SHORT"/>
    <property type="match status" value="1"/>
</dbReference>
<reference evidence="3" key="1">
    <citation type="submission" date="2020-12" db="EMBL/GenBank/DDBJ databases">
        <title>Genomic characterization of non-nitrogen-fixing Frankia strains.</title>
        <authorList>
            <person name="Carlos-Shanley C."/>
            <person name="Guerra T."/>
            <person name="Hahn D."/>
        </authorList>
    </citation>
    <scope>NUCLEOTIDE SEQUENCE</scope>
    <source>
        <strain evidence="3">CN6</strain>
    </source>
</reference>
<dbReference type="AlphaFoldDB" id="A0A937RHW8"/>
<dbReference type="EMBL" id="JAEACQ010000215">
    <property type="protein sequence ID" value="MBL7629149.1"/>
    <property type="molecule type" value="Genomic_DNA"/>
</dbReference>
<dbReference type="InterPro" id="IPR020904">
    <property type="entry name" value="Sc_DH/Rdtase_CS"/>
</dbReference>
<dbReference type="Proteomes" id="UP000604475">
    <property type="component" value="Unassembled WGS sequence"/>
</dbReference>
<evidence type="ECO:0000256" key="1">
    <source>
        <dbReference type="ARBA" id="ARBA00006484"/>
    </source>
</evidence>
<dbReference type="Gene3D" id="3.40.50.720">
    <property type="entry name" value="NAD(P)-binding Rossmann-like Domain"/>
    <property type="match status" value="1"/>
</dbReference>